<dbReference type="Pfam" id="PF19305">
    <property type="entry name" value="MmgE_PrpD_C"/>
    <property type="match status" value="1"/>
</dbReference>
<dbReference type="InterPro" id="IPR045336">
    <property type="entry name" value="MmgE_PrpD_N"/>
</dbReference>
<dbReference type="GO" id="GO:0016829">
    <property type="term" value="F:lyase activity"/>
    <property type="evidence" value="ECO:0007669"/>
    <property type="project" value="InterPro"/>
</dbReference>
<sequence length="448" mass="47494">MSSPTQILADFASRLSFEDIPDAIVRKANDAIVDSVAATVFGSTLPWSRIVIDYAVKYGGGGTGRILGTPARVATPFAALANGTLAHGFEMDNLRQPSAGVHAGSTLLPPMFAVGDEVDAGGRDLLVAFVAGCEVMCRIGVAARNTAEKLGFHSPGLTGTFGAAVTAGRLLRLDPRQMANALGIAGSLCSGLLAFSKAGNGGTVKRLHTGRASEGGVLAACLASAGFDGPDVVLEGKLGFFEAFTREPKLDELTAGLGSNWETSRICMKAYPCHVTANTPIQALRDLQAAHGFAAQDIAEIHIATSEKVLSHHDIRHPNDIATAQYSLPFCMATAAWRDPSEPSSFLDNPHEDAGIIDLAQRVVLTLNEESKAPGAAWATKLRVRLRDGREFAIERRDFRGAPSNPMSAEELDAKFLHLVDGVIADPRRLLEQLNDLRALPRISQLAI</sequence>
<feature type="domain" description="MmgE/PrpD N-terminal" evidence="2">
    <location>
        <begin position="7"/>
        <end position="251"/>
    </location>
</feature>
<dbReference type="PANTHER" id="PTHR16943">
    <property type="entry name" value="2-METHYLCITRATE DEHYDRATASE-RELATED"/>
    <property type="match status" value="1"/>
</dbReference>
<dbReference type="PANTHER" id="PTHR16943:SF8">
    <property type="entry name" value="2-METHYLCITRATE DEHYDRATASE"/>
    <property type="match status" value="1"/>
</dbReference>
<evidence type="ECO:0000259" key="2">
    <source>
        <dbReference type="Pfam" id="PF03972"/>
    </source>
</evidence>
<dbReference type="Pfam" id="PF03972">
    <property type="entry name" value="MmgE_PrpD_N"/>
    <property type="match status" value="1"/>
</dbReference>
<evidence type="ECO:0000313" key="5">
    <source>
        <dbReference type="Proteomes" id="UP001151088"/>
    </source>
</evidence>
<dbReference type="AlphaFoldDB" id="A0A9X2PEE5"/>
<dbReference type="SUPFAM" id="SSF103378">
    <property type="entry name" value="2-methylcitrate dehydratase PrpD"/>
    <property type="match status" value="1"/>
</dbReference>
<accession>A0A9X2PEE5</accession>
<feature type="domain" description="MmgE/PrpD C-terminal" evidence="3">
    <location>
        <begin position="271"/>
        <end position="428"/>
    </location>
</feature>
<proteinExistence type="inferred from homology"/>
<evidence type="ECO:0000256" key="1">
    <source>
        <dbReference type="ARBA" id="ARBA00006174"/>
    </source>
</evidence>
<dbReference type="InterPro" id="IPR036148">
    <property type="entry name" value="MmgE/PrpD_sf"/>
</dbReference>
<comment type="caution">
    <text evidence="4">The sequence shown here is derived from an EMBL/GenBank/DDBJ whole genome shotgun (WGS) entry which is preliminary data.</text>
</comment>
<dbReference type="Proteomes" id="UP001151088">
    <property type="component" value="Unassembled WGS sequence"/>
</dbReference>
<dbReference type="RefSeq" id="WP_258734339.1">
    <property type="nucleotide sequence ID" value="NZ_JANTHZ010000010.1"/>
</dbReference>
<dbReference type="EMBL" id="JANTHZ010000010">
    <property type="protein sequence ID" value="MCS0497186.1"/>
    <property type="molecule type" value="Genomic_DNA"/>
</dbReference>
<keyword evidence="5" id="KW-1185">Reference proteome</keyword>
<dbReference type="Gene3D" id="1.10.4100.10">
    <property type="entry name" value="2-methylcitrate dehydratase PrpD"/>
    <property type="match status" value="1"/>
</dbReference>
<evidence type="ECO:0000313" key="4">
    <source>
        <dbReference type="EMBL" id="MCS0497186.1"/>
    </source>
</evidence>
<protein>
    <submittedName>
        <fullName evidence="4">MmgE/PrpD family protein</fullName>
    </submittedName>
</protein>
<dbReference type="InterPro" id="IPR045337">
    <property type="entry name" value="MmgE_PrpD_C"/>
</dbReference>
<organism evidence="4 5">
    <name type="scientific">Ancylobacter mangrovi</name>
    <dbReference type="NCBI Taxonomy" id="2972472"/>
    <lineage>
        <taxon>Bacteria</taxon>
        <taxon>Pseudomonadati</taxon>
        <taxon>Pseudomonadota</taxon>
        <taxon>Alphaproteobacteria</taxon>
        <taxon>Hyphomicrobiales</taxon>
        <taxon>Xanthobacteraceae</taxon>
        <taxon>Ancylobacter</taxon>
    </lineage>
</organism>
<evidence type="ECO:0000259" key="3">
    <source>
        <dbReference type="Pfam" id="PF19305"/>
    </source>
</evidence>
<gene>
    <name evidence="4" type="ORF">NVS89_19035</name>
</gene>
<comment type="similarity">
    <text evidence="1">Belongs to the PrpD family.</text>
</comment>
<dbReference type="InterPro" id="IPR042183">
    <property type="entry name" value="MmgE/PrpD_sf_1"/>
</dbReference>
<dbReference type="Gene3D" id="3.30.1330.120">
    <property type="entry name" value="2-methylcitrate dehydratase PrpD"/>
    <property type="match status" value="1"/>
</dbReference>
<dbReference type="InterPro" id="IPR042188">
    <property type="entry name" value="MmgE/PrpD_sf_2"/>
</dbReference>
<reference evidence="4" key="1">
    <citation type="submission" date="2022-08" db="EMBL/GenBank/DDBJ databases">
        <authorList>
            <person name="Li F."/>
        </authorList>
    </citation>
    <scope>NUCLEOTIDE SEQUENCE</scope>
    <source>
        <strain evidence="4">MQZ15Z-1</strain>
    </source>
</reference>
<dbReference type="InterPro" id="IPR005656">
    <property type="entry name" value="MmgE_PrpD"/>
</dbReference>
<name>A0A9X2PEE5_9HYPH</name>